<dbReference type="Gene3D" id="3.20.20.100">
    <property type="entry name" value="NADP-dependent oxidoreductase domain"/>
    <property type="match status" value="1"/>
</dbReference>
<evidence type="ECO:0000313" key="2">
    <source>
        <dbReference type="EMBL" id="TWB69850.1"/>
    </source>
</evidence>
<dbReference type="InterPro" id="IPR036812">
    <property type="entry name" value="NAD(P)_OxRdtase_dom_sf"/>
</dbReference>
<gene>
    <name evidence="2" type="ORF">FBZ87_108140</name>
</gene>
<name>A0A560JNH0_9PROT</name>
<dbReference type="GO" id="GO:0016491">
    <property type="term" value="F:oxidoreductase activity"/>
    <property type="evidence" value="ECO:0007669"/>
    <property type="project" value="InterPro"/>
</dbReference>
<dbReference type="Pfam" id="PF00248">
    <property type="entry name" value="Aldo_ket_red"/>
    <property type="match status" value="1"/>
</dbReference>
<reference evidence="2 3" key="1">
    <citation type="submission" date="2019-06" db="EMBL/GenBank/DDBJ databases">
        <title>Genomic Encyclopedia of Type Strains, Phase IV (KMG-V): Genome sequencing to study the core and pangenomes of soil and plant-associated prokaryotes.</title>
        <authorList>
            <person name="Whitman W."/>
        </authorList>
    </citation>
    <scope>NUCLEOTIDE SEQUENCE [LARGE SCALE GENOMIC DNA]</scope>
    <source>
        <strain evidence="2 3">BR 12005</strain>
    </source>
</reference>
<proteinExistence type="predicted"/>
<protein>
    <submittedName>
        <fullName evidence="2">D-threo-aldose 1-dehydrogenase</fullName>
    </submittedName>
</protein>
<evidence type="ECO:0000259" key="1">
    <source>
        <dbReference type="Pfam" id="PF00248"/>
    </source>
</evidence>
<evidence type="ECO:0000313" key="3">
    <source>
        <dbReference type="Proteomes" id="UP000320516"/>
    </source>
</evidence>
<dbReference type="EMBL" id="VITV01000008">
    <property type="protein sequence ID" value="TWB69850.1"/>
    <property type="molecule type" value="Genomic_DNA"/>
</dbReference>
<dbReference type="Proteomes" id="UP000320516">
    <property type="component" value="Unassembled WGS sequence"/>
</dbReference>
<dbReference type="SUPFAM" id="SSF51430">
    <property type="entry name" value="NAD(P)-linked oxidoreductase"/>
    <property type="match status" value="1"/>
</dbReference>
<dbReference type="PANTHER" id="PTHR42686">
    <property type="entry name" value="GH17980P-RELATED"/>
    <property type="match status" value="1"/>
</dbReference>
<dbReference type="GO" id="GO:0005829">
    <property type="term" value="C:cytosol"/>
    <property type="evidence" value="ECO:0007669"/>
    <property type="project" value="TreeGrafter"/>
</dbReference>
<accession>A0A560JNH0</accession>
<dbReference type="PANTHER" id="PTHR42686:SF1">
    <property type="entry name" value="GH17980P-RELATED"/>
    <property type="match status" value="1"/>
</dbReference>
<comment type="caution">
    <text evidence="2">The sequence shown here is derived from an EMBL/GenBank/DDBJ whole genome shotgun (WGS) entry which is preliminary data.</text>
</comment>
<organism evidence="2 3">
    <name type="scientific">Nitrospirillum amazonense</name>
    <dbReference type="NCBI Taxonomy" id="28077"/>
    <lineage>
        <taxon>Bacteria</taxon>
        <taxon>Pseudomonadati</taxon>
        <taxon>Pseudomonadota</taxon>
        <taxon>Alphaproteobacteria</taxon>
        <taxon>Rhodospirillales</taxon>
        <taxon>Azospirillaceae</taxon>
        <taxon>Nitrospirillum</taxon>
    </lineage>
</organism>
<feature type="domain" description="NADP-dependent oxidoreductase" evidence="1">
    <location>
        <begin position="39"/>
        <end position="347"/>
    </location>
</feature>
<dbReference type="AlphaFoldDB" id="A0A560JNH0"/>
<dbReference type="InterPro" id="IPR020471">
    <property type="entry name" value="AKR"/>
</dbReference>
<sequence length="370" mass="39239">MILYAEGDFVYELKIAPPPGKAAMDAFSSFTPACPPLPPLGFGAAAIGNLYQPVAEEAARAAVTAAVTAGIRYLDTAPHYGFGLSESRLGAVLAELDPGEELVVSTKVGRVLVPVGAGAGPVRHGFADAAPYEPVFDYSYDGVMRSYAESRRRLGRNRIDLLLAHDLGTVTHGDDHAVHFRRFLDGGYRAMRELRDQGAVRAIGLGVNEWQVCLEAMSHADFDVVLLAGRYTLLEQTALDAFFPACAARGVKVIVGGPYNSGILVNGTQGAAPLYYNYQPAPAAIIDRVRRLEAACDRFDVPLAAAALQFPLAHPVVASVIPGMADAAQVAQTRALMDTVIPPELWQILGADGLLHPDAPVPTPNTTKAA</sequence>
<dbReference type="InterPro" id="IPR023210">
    <property type="entry name" value="NADP_OxRdtase_dom"/>
</dbReference>